<accession>A0A2K2F752</accession>
<sequence length="68" mass="7539">MEALISNVYAAVQFTDDGDLNTALHELWNDLIFNGENIVGKEDDLIKALKDIDSSVIEGIAYSIRQVN</sequence>
<protein>
    <submittedName>
        <fullName evidence="1">Uncharacterized protein</fullName>
    </submittedName>
</protein>
<dbReference type="Proteomes" id="UP000236151">
    <property type="component" value="Unassembled WGS sequence"/>
</dbReference>
<name>A0A2K2F752_9CLOT</name>
<dbReference type="EMBL" id="NIOJ01000077">
    <property type="protein sequence ID" value="PNT95074.1"/>
    <property type="molecule type" value="Genomic_DNA"/>
</dbReference>
<reference evidence="1 2" key="1">
    <citation type="submission" date="2017-06" db="EMBL/GenBank/DDBJ databases">
        <title>Investigating the central metabolism of Clostridium thermosuccinogenes.</title>
        <authorList>
            <person name="Koendjbiharie J.G."/>
            <person name="van Kranenburg R."/>
        </authorList>
    </citation>
    <scope>NUCLEOTIDE SEQUENCE [LARGE SCALE GENOMIC DNA]</scope>
    <source>
        <strain evidence="1 2">DSM 5806</strain>
    </source>
</reference>
<keyword evidence="2" id="KW-1185">Reference proteome</keyword>
<gene>
    <name evidence="1" type="ORF">CDQ84_17745</name>
</gene>
<proteinExistence type="predicted"/>
<evidence type="ECO:0000313" key="1">
    <source>
        <dbReference type="EMBL" id="PNT95074.1"/>
    </source>
</evidence>
<organism evidence="1 2">
    <name type="scientific">Clostridium thermosuccinogenes</name>
    <dbReference type="NCBI Taxonomy" id="84032"/>
    <lineage>
        <taxon>Bacteria</taxon>
        <taxon>Bacillati</taxon>
        <taxon>Bacillota</taxon>
        <taxon>Clostridia</taxon>
        <taxon>Eubacteriales</taxon>
        <taxon>Clostridiaceae</taxon>
        <taxon>Clostridium</taxon>
    </lineage>
</organism>
<comment type="caution">
    <text evidence="1">The sequence shown here is derived from an EMBL/GenBank/DDBJ whole genome shotgun (WGS) entry which is preliminary data.</text>
</comment>
<dbReference type="OrthoDB" id="9945542at2"/>
<evidence type="ECO:0000313" key="2">
    <source>
        <dbReference type="Proteomes" id="UP000236151"/>
    </source>
</evidence>
<dbReference type="KEGG" id="cthd:CDO33_12940"/>
<dbReference type="AlphaFoldDB" id="A0A2K2F752"/>
<dbReference type="RefSeq" id="WP_103083077.1">
    <property type="nucleotide sequence ID" value="NZ_CP021850.1"/>
</dbReference>